<feature type="non-terminal residue" evidence="2">
    <location>
        <position position="83"/>
    </location>
</feature>
<reference evidence="2" key="1">
    <citation type="submission" date="2021-02" db="EMBL/GenBank/DDBJ databases">
        <authorList>
            <person name="Nowell W R."/>
        </authorList>
    </citation>
    <scope>NUCLEOTIDE SEQUENCE</scope>
</reference>
<proteinExistence type="predicted"/>
<comment type="caution">
    <text evidence="2">The sequence shown here is derived from an EMBL/GenBank/DDBJ whole genome shotgun (WGS) entry which is preliminary data.</text>
</comment>
<dbReference type="Pfam" id="PF22493">
    <property type="entry name" value="PUF_NOP9"/>
    <property type="match status" value="1"/>
</dbReference>
<dbReference type="EMBL" id="CAJOBJ010056438">
    <property type="protein sequence ID" value="CAF4398781.1"/>
    <property type="molecule type" value="Genomic_DNA"/>
</dbReference>
<evidence type="ECO:0000256" key="1">
    <source>
        <dbReference type="ARBA" id="ARBA00022737"/>
    </source>
</evidence>
<gene>
    <name evidence="2" type="ORF">GIL414_LOCUS30063</name>
</gene>
<name>A0A8S2VT15_9BILA</name>
<organism evidence="2 3">
    <name type="scientific">Rotaria magnacalcarata</name>
    <dbReference type="NCBI Taxonomy" id="392030"/>
    <lineage>
        <taxon>Eukaryota</taxon>
        <taxon>Metazoa</taxon>
        <taxon>Spiralia</taxon>
        <taxon>Gnathifera</taxon>
        <taxon>Rotifera</taxon>
        <taxon>Eurotatoria</taxon>
        <taxon>Bdelloidea</taxon>
        <taxon>Philodinida</taxon>
        <taxon>Philodinidae</taxon>
        <taxon>Rotaria</taxon>
    </lineage>
</organism>
<evidence type="ECO:0000313" key="2">
    <source>
        <dbReference type="EMBL" id="CAF4398781.1"/>
    </source>
</evidence>
<accession>A0A8S2VT15</accession>
<dbReference type="Proteomes" id="UP000681720">
    <property type="component" value="Unassembled WGS sequence"/>
</dbReference>
<dbReference type="GO" id="GO:0003723">
    <property type="term" value="F:RNA binding"/>
    <property type="evidence" value="ECO:0007669"/>
    <property type="project" value="InterPro"/>
</dbReference>
<dbReference type="InterPro" id="IPR001313">
    <property type="entry name" value="Pumilio_RNA-bd_rpt"/>
</dbReference>
<sequence length="83" mass="9412">ITKEGSLVVQALFRAEKVDSLTQRSFFSLSGEQISCIACHPSGSHLLCQLILKSQLWPILRQKNFYEKLDEFYTKMASDKVGC</sequence>
<keyword evidence="1" id="KW-0677">Repeat</keyword>
<protein>
    <submittedName>
        <fullName evidence="2">Uncharacterized protein</fullName>
    </submittedName>
</protein>
<evidence type="ECO:0000313" key="3">
    <source>
        <dbReference type="Proteomes" id="UP000681720"/>
    </source>
</evidence>
<dbReference type="AlphaFoldDB" id="A0A8S2VT15"/>
<feature type="non-terminal residue" evidence="2">
    <location>
        <position position="1"/>
    </location>
</feature>